<sequence length="516" mass="55197">MDFGDILRRSARHHAERVAIRCDASELTYAELYARASALAAGLVAAGARPGDRIATVGDNALDTAEQLCAIALGGFVRCPLYTHNASDTHAYMLNLSGARIVLAEDQYVQTILACRGALQHVELVVGTTTGECSIAELVARGSGADPQAAVAAADVHILRFSAGTTGRPKGIAHSNLGWRQMADEVCLSLGRLTEADVQVVCGPMSHASGLLFWPMIARGATQVLCPAFDAGEVLRLLEAERATTVLLVPTMMQLLAAHPDAGTRDLSHLRHVLYTASPASERTLEDAAALFGPVLHQFYGQSEILPLTVLRPDEHVFSGDLRRWLRSAGRPSPNAFIRIVDDEGLDVPAGEIGEVAGRSPGGMLGLWQDPQGTAARTLPGGWIRTRDLGRVEDDGFLYLADRKEDMIISGGYNIWPAEIENALHAHPAVAEAVVVGVPHPKWGETPHAAVVVRPGAAVTEAELIEWCRSALGSVKKPTTVEFRSGPLPKTPIGKVLRREIRDPFWEQRPAGIGGA</sequence>
<dbReference type="InterPro" id="IPR050237">
    <property type="entry name" value="ATP-dep_AMP-bd_enzyme"/>
</dbReference>
<feature type="domain" description="AMP-dependent synthetase/ligase" evidence="1">
    <location>
        <begin position="8"/>
        <end position="368"/>
    </location>
</feature>
<proteinExistence type="predicted"/>
<dbReference type="PANTHER" id="PTHR43767:SF7">
    <property type="entry name" value="MEDIUM_LONG-CHAIN-FATTY-ACID--COA LIGASE FADD8"/>
    <property type="match status" value="1"/>
</dbReference>
<dbReference type="InterPro" id="IPR045851">
    <property type="entry name" value="AMP-bd_C_sf"/>
</dbReference>
<dbReference type="InterPro" id="IPR042099">
    <property type="entry name" value="ANL_N_sf"/>
</dbReference>
<dbReference type="Gene3D" id="3.40.50.12780">
    <property type="entry name" value="N-terminal domain of ligase-like"/>
    <property type="match status" value="1"/>
</dbReference>
<keyword evidence="4" id="KW-1185">Reference proteome</keyword>
<evidence type="ECO:0000313" key="3">
    <source>
        <dbReference type="EMBL" id="UTI63284.1"/>
    </source>
</evidence>
<dbReference type="PANTHER" id="PTHR43767">
    <property type="entry name" value="LONG-CHAIN-FATTY-ACID--COA LIGASE"/>
    <property type="match status" value="1"/>
</dbReference>
<dbReference type="RefSeq" id="WP_254570012.1">
    <property type="nucleotide sequence ID" value="NZ_CP098502.1"/>
</dbReference>
<dbReference type="Pfam" id="PF00501">
    <property type="entry name" value="AMP-binding"/>
    <property type="match status" value="1"/>
</dbReference>
<dbReference type="Proteomes" id="UP001056035">
    <property type="component" value="Chromosome"/>
</dbReference>
<accession>A0ABY5DQU5</accession>
<dbReference type="Gene3D" id="3.30.300.30">
    <property type="match status" value="1"/>
</dbReference>
<gene>
    <name evidence="3" type="ORF">NBH00_18225</name>
</gene>
<dbReference type="InterPro" id="IPR000873">
    <property type="entry name" value="AMP-dep_synth/lig_dom"/>
</dbReference>
<evidence type="ECO:0000259" key="1">
    <source>
        <dbReference type="Pfam" id="PF00501"/>
    </source>
</evidence>
<feature type="domain" description="AMP-binding enzyme C-terminal" evidence="2">
    <location>
        <begin position="419"/>
        <end position="495"/>
    </location>
</feature>
<dbReference type="Pfam" id="PF13193">
    <property type="entry name" value="AMP-binding_C"/>
    <property type="match status" value="1"/>
</dbReference>
<dbReference type="SUPFAM" id="SSF56801">
    <property type="entry name" value="Acetyl-CoA synthetase-like"/>
    <property type="match status" value="1"/>
</dbReference>
<organism evidence="3 4">
    <name type="scientific">Paraconexibacter antarcticus</name>
    <dbReference type="NCBI Taxonomy" id="2949664"/>
    <lineage>
        <taxon>Bacteria</taxon>
        <taxon>Bacillati</taxon>
        <taxon>Actinomycetota</taxon>
        <taxon>Thermoleophilia</taxon>
        <taxon>Solirubrobacterales</taxon>
        <taxon>Paraconexibacteraceae</taxon>
        <taxon>Paraconexibacter</taxon>
    </lineage>
</organism>
<dbReference type="EMBL" id="CP098502">
    <property type="protein sequence ID" value="UTI63284.1"/>
    <property type="molecule type" value="Genomic_DNA"/>
</dbReference>
<dbReference type="PROSITE" id="PS00455">
    <property type="entry name" value="AMP_BINDING"/>
    <property type="match status" value="1"/>
</dbReference>
<protein>
    <submittedName>
        <fullName evidence="3">AMP-binding protein</fullName>
    </submittedName>
</protein>
<dbReference type="InterPro" id="IPR025110">
    <property type="entry name" value="AMP-bd_C"/>
</dbReference>
<evidence type="ECO:0000259" key="2">
    <source>
        <dbReference type="Pfam" id="PF13193"/>
    </source>
</evidence>
<reference evidence="3 4" key="1">
    <citation type="submission" date="2022-06" db="EMBL/GenBank/DDBJ databases">
        <title>Paraconexibacter antarcticus.</title>
        <authorList>
            <person name="Kim C.S."/>
        </authorList>
    </citation>
    <scope>NUCLEOTIDE SEQUENCE [LARGE SCALE GENOMIC DNA]</scope>
    <source>
        <strain evidence="3 4">02-257</strain>
    </source>
</reference>
<name>A0ABY5DQU5_9ACTN</name>
<evidence type="ECO:0000313" key="4">
    <source>
        <dbReference type="Proteomes" id="UP001056035"/>
    </source>
</evidence>
<dbReference type="InterPro" id="IPR020845">
    <property type="entry name" value="AMP-binding_CS"/>
</dbReference>